<accession>A0A0D0CF20</accession>
<dbReference type="Proteomes" id="UP000053593">
    <property type="component" value="Unassembled WGS sequence"/>
</dbReference>
<dbReference type="AlphaFoldDB" id="A0A0D0CF20"/>
<proteinExistence type="predicted"/>
<gene>
    <name evidence="2" type="ORF">GYMLUDRAFT_85143</name>
</gene>
<organism evidence="2 3">
    <name type="scientific">Collybiopsis luxurians FD-317 M1</name>
    <dbReference type="NCBI Taxonomy" id="944289"/>
    <lineage>
        <taxon>Eukaryota</taxon>
        <taxon>Fungi</taxon>
        <taxon>Dikarya</taxon>
        <taxon>Basidiomycota</taxon>
        <taxon>Agaricomycotina</taxon>
        <taxon>Agaricomycetes</taxon>
        <taxon>Agaricomycetidae</taxon>
        <taxon>Agaricales</taxon>
        <taxon>Marasmiineae</taxon>
        <taxon>Omphalotaceae</taxon>
        <taxon>Collybiopsis</taxon>
        <taxon>Collybiopsis luxurians</taxon>
    </lineage>
</organism>
<name>A0A0D0CF20_9AGAR</name>
<evidence type="ECO:0000256" key="1">
    <source>
        <dbReference type="SAM" id="MobiDB-lite"/>
    </source>
</evidence>
<evidence type="ECO:0000313" key="2">
    <source>
        <dbReference type="EMBL" id="KIK61179.1"/>
    </source>
</evidence>
<evidence type="ECO:0000313" key="3">
    <source>
        <dbReference type="Proteomes" id="UP000053593"/>
    </source>
</evidence>
<reference evidence="2 3" key="1">
    <citation type="submission" date="2014-04" db="EMBL/GenBank/DDBJ databases">
        <title>Evolutionary Origins and Diversification of the Mycorrhizal Mutualists.</title>
        <authorList>
            <consortium name="DOE Joint Genome Institute"/>
            <consortium name="Mycorrhizal Genomics Consortium"/>
            <person name="Kohler A."/>
            <person name="Kuo A."/>
            <person name="Nagy L.G."/>
            <person name="Floudas D."/>
            <person name="Copeland A."/>
            <person name="Barry K.W."/>
            <person name="Cichocki N."/>
            <person name="Veneault-Fourrey C."/>
            <person name="LaButti K."/>
            <person name="Lindquist E.A."/>
            <person name="Lipzen A."/>
            <person name="Lundell T."/>
            <person name="Morin E."/>
            <person name="Murat C."/>
            <person name="Riley R."/>
            <person name="Ohm R."/>
            <person name="Sun H."/>
            <person name="Tunlid A."/>
            <person name="Henrissat B."/>
            <person name="Grigoriev I.V."/>
            <person name="Hibbett D.S."/>
            <person name="Martin F."/>
        </authorList>
    </citation>
    <scope>NUCLEOTIDE SEQUENCE [LARGE SCALE GENOMIC DNA]</scope>
    <source>
        <strain evidence="2 3">FD-317 M1</strain>
    </source>
</reference>
<dbReference type="EMBL" id="KN834772">
    <property type="protein sequence ID" value="KIK61179.1"/>
    <property type="molecule type" value="Genomic_DNA"/>
</dbReference>
<sequence>MHIDSSDRNLHEYLSEDQGNRLVALVEARLSSLSIRFNDSQPHSHSLKQLNGDLQVTLNMLKFEFYGAPGSRQKDFLPLLTCFDATLNRCEELVERLNRRNTVLAIALSLYDSENIKRCREEVKEKGLEIRARITQLKEHWPDHAPSSPSNPLPTPSIAQESGATHLNPLHASDSLSSQAPSLHSFSSASIRSIQESQFNSAANDLNNTTYNCPPSIVNNGGSVVFNFNFGLGHPP</sequence>
<keyword evidence="3" id="KW-1185">Reference proteome</keyword>
<protein>
    <submittedName>
        <fullName evidence="2">Uncharacterized protein</fullName>
    </submittedName>
</protein>
<dbReference type="HOGENOM" id="CLU_102627_0_0_1"/>
<feature type="region of interest" description="Disordered" evidence="1">
    <location>
        <begin position="138"/>
        <end position="161"/>
    </location>
</feature>